<evidence type="ECO:0000256" key="4">
    <source>
        <dbReference type="ARBA" id="ARBA00022989"/>
    </source>
</evidence>
<accession>A0ABT1L5I7</accession>
<gene>
    <name evidence="7" type="ORF">MKS91_02380</name>
</gene>
<dbReference type="Proteomes" id="UP001320768">
    <property type="component" value="Unassembled WGS sequence"/>
</dbReference>
<feature type="transmembrane region" description="Helical" evidence="6">
    <location>
        <begin position="322"/>
        <end position="344"/>
    </location>
</feature>
<evidence type="ECO:0000256" key="1">
    <source>
        <dbReference type="ARBA" id="ARBA00004651"/>
    </source>
</evidence>
<keyword evidence="4 6" id="KW-1133">Transmembrane helix</keyword>
<evidence type="ECO:0000313" key="7">
    <source>
        <dbReference type="EMBL" id="MCP8352133.1"/>
    </source>
</evidence>
<feature type="transmembrane region" description="Helical" evidence="6">
    <location>
        <begin position="68"/>
        <end position="86"/>
    </location>
</feature>
<dbReference type="PANTHER" id="PTHR30250:SF11">
    <property type="entry name" value="O-ANTIGEN TRANSPORTER-RELATED"/>
    <property type="match status" value="1"/>
</dbReference>
<feature type="transmembrane region" description="Helical" evidence="6">
    <location>
        <begin position="266"/>
        <end position="286"/>
    </location>
</feature>
<feature type="transmembrane region" description="Helical" evidence="6">
    <location>
        <begin position="98"/>
        <end position="125"/>
    </location>
</feature>
<dbReference type="EMBL" id="JAKUDN010000002">
    <property type="protein sequence ID" value="MCP8352133.1"/>
    <property type="molecule type" value="Genomic_DNA"/>
</dbReference>
<sequence length="441" mass="49516">MNSNIQPRVPSTQGPLEKKSVFNIHLLLYFILSLISWRLTIIATGAASQWIGASRFGDFSVSLRLAHNLAHLFVMGQEATILMYLAKYKNQPEKQTGLVRWIISSTLLKTLVVFALIICCHQLYLHTFLPTVLVNPHIWIAWTAIPFIVICGIYERFFLYLKQFFVSSLARGIYQPLIFIALLYPISQIWPPSAAIALLAYTIAFALSSLIYCAHGYFGPFKLSPAYDQSDKKEWQLSGLFYTFSTLIIKSTPSIALFFLERHGSSEAVVGHFSALWSILYGFHLLTKPFDSYLKPLIANYYSTNKIAQLQHELNTINKARWLIILGVLCGLAYTGKATLIGYGDSFASAYEPLMLLSLLTAIQYLGYPAHEMLNYTGNQQALSFIMACQFFSIATIAVLLIPTYGIWGAVLAQGIPCIAASIASSIVLRKRTRINAYFFF</sequence>
<feature type="transmembrane region" description="Helical" evidence="6">
    <location>
        <begin position="137"/>
        <end position="161"/>
    </location>
</feature>
<dbReference type="InterPro" id="IPR002797">
    <property type="entry name" value="Polysacc_synth"/>
</dbReference>
<name>A0ABT1L5I7_9GAMM</name>
<feature type="transmembrane region" description="Helical" evidence="6">
    <location>
        <begin position="382"/>
        <end position="402"/>
    </location>
</feature>
<feature type="transmembrane region" description="Helical" evidence="6">
    <location>
        <begin position="196"/>
        <end position="218"/>
    </location>
</feature>
<dbReference type="Pfam" id="PF01943">
    <property type="entry name" value="Polysacc_synt"/>
    <property type="match status" value="1"/>
</dbReference>
<feature type="transmembrane region" description="Helical" evidence="6">
    <location>
        <begin position="26"/>
        <end position="48"/>
    </location>
</feature>
<feature type="transmembrane region" description="Helical" evidence="6">
    <location>
        <begin position="239"/>
        <end position="260"/>
    </location>
</feature>
<proteinExistence type="predicted"/>
<keyword evidence="5 6" id="KW-0472">Membrane</keyword>
<evidence type="ECO:0008006" key="9">
    <source>
        <dbReference type="Google" id="ProtNLM"/>
    </source>
</evidence>
<evidence type="ECO:0000256" key="5">
    <source>
        <dbReference type="ARBA" id="ARBA00023136"/>
    </source>
</evidence>
<evidence type="ECO:0000256" key="2">
    <source>
        <dbReference type="ARBA" id="ARBA00022475"/>
    </source>
</evidence>
<feature type="transmembrane region" description="Helical" evidence="6">
    <location>
        <begin position="173"/>
        <end position="190"/>
    </location>
</feature>
<dbReference type="InterPro" id="IPR050833">
    <property type="entry name" value="Poly_Biosynth_Transport"/>
</dbReference>
<evidence type="ECO:0000256" key="3">
    <source>
        <dbReference type="ARBA" id="ARBA00022692"/>
    </source>
</evidence>
<dbReference type="RefSeq" id="WP_258569242.1">
    <property type="nucleotide sequence ID" value="NZ_JAKUDN010000002.1"/>
</dbReference>
<keyword evidence="8" id="KW-1185">Reference proteome</keyword>
<protein>
    <recommendedName>
        <fullName evidence="9">Polysaccharide biosynthesis protein</fullName>
    </recommendedName>
</protein>
<evidence type="ECO:0000256" key="6">
    <source>
        <dbReference type="SAM" id="Phobius"/>
    </source>
</evidence>
<feature type="transmembrane region" description="Helical" evidence="6">
    <location>
        <begin position="350"/>
        <end position="370"/>
    </location>
</feature>
<comment type="subcellular location">
    <subcellularLocation>
        <location evidence="1">Cell membrane</location>
        <topology evidence="1">Multi-pass membrane protein</topology>
    </subcellularLocation>
</comment>
<keyword evidence="3 6" id="KW-0812">Transmembrane</keyword>
<organism evidence="7 8">
    <name type="scientific">Candidatus Synchoanobacter obligatus</name>
    <dbReference type="NCBI Taxonomy" id="2919597"/>
    <lineage>
        <taxon>Bacteria</taxon>
        <taxon>Pseudomonadati</taxon>
        <taxon>Pseudomonadota</taxon>
        <taxon>Gammaproteobacteria</taxon>
        <taxon>Candidatus Comchoanobacterales</taxon>
        <taxon>Candidatus Comchoanobacteraceae</taxon>
        <taxon>Candidatus Synchoanobacter</taxon>
    </lineage>
</organism>
<dbReference type="PANTHER" id="PTHR30250">
    <property type="entry name" value="PST FAMILY PREDICTED COLANIC ACID TRANSPORTER"/>
    <property type="match status" value="1"/>
</dbReference>
<reference evidence="7 8" key="1">
    <citation type="journal article" date="2022" name="Nat. Microbiol.">
        <title>The microbiome of a bacterivorous marine choanoflagellate contains a resource-demanding obligate bacterial associate.</title>
        <authorList>
            <person name="Needham D.M."/>
            <person name="Poirier C."/>
            <person name="Bachy C."/>
            <person name="George E.E."/>
            <person name="Wilken S."/>
            <person name="Yung C.C.M."/>
            <person name="Limardo A.J."/>
            <person name="Morando M."/>
            <person name="Sudek L."/>
            <person name="Malmstrom R.R."/>
            <person name="Keeling P.J."/>
            <person name="Santoro A.E."/>
            <person name="Worden A.Z."/>
        </authorList>
    </citation>
    <scope>NUCLEOTIDE SEQUENCE [LARGE SCALE GENOMIC DNA]</scope>
    <source>
        <strain evidence="7 8">Comchoano-2</strain>
    </source>
</reference>
<evidence type="ECO:0000313" key="8">
    <source>
        <dbReference type="Proteomes" id="UP001320768"/>
    </source>
</evidence>
<keyword evidence="2" id="KW-1003">Cell membrane</keyword>
<comment type="caution">
    <text evidence="7">The sequence shown here is derived from an EMBL/GenBank/DDBJ whole genome shotgun (WGS) entry which is preliminary data.</text>
</comment>
<feature type="transmembrane region" description="Helical" evidence="6">
    <location>
        <begin position="408"/>
        <end position="429"/>
    </location>
</feature>